<feature type="transmembrane region" description="Helical" evidence="8">
    <location>
        <begin position="64"/>
        <end position="88"/>
    </location>
</feature>
<keyword evidence="10" id="KW-1185">Reference proteome</keyword>
<feature type="transmembrane region" description="Helical" evidence="8">
    <location>
        <begin position="306"/>
        <end position="325"/>
    </location>
</feature>
<feature type="transmembrane region" description="Helical" evidence="8">
    <location>
        <begin position="12"/>
        <end position="29"/>
    </location>
</feature>
<gene>
    <name evidence="9" type="ORF">M9Y10_044454</name>
</gene>
<evidence type="ECO:0000256" key="1">
    <source>
        <dbReference type="ARBA" id="ARBA00004651"/>
    </source>
</evidence>
<keyword evidence="3" id="KW-0813">Transport</keyword>
<evidence type="ECO:0000256" key="6">
    <source>
        <dbReference type="ARBA" id="ARBA00022989"/>
    </source>
</evidence>
<feature type="transmembrane region" description="Helical" evidence="8">
    <location>
        <begin position="127"/>
        <end position="152"/>
    </location>
</feature>
<dbReference type="PANTHER" id="PTHR36838">
    <property type="entry name" value="AUXIN EFFLUX CARRIER FAMILY PROTEIN"/>
    <property type="match status" value="1"/>
</dbReference>
<dbReference type="InterPro" id="IPR004776">
    <property type="entry name" value="Mem_transp_PIN-like"/>
</dbReference>
<evidence type="ECO:0000256" key="5">
    <source>
        <dbReference type="ARBA" id="ARBA00022692"/>
    </source>
</evidence>
<reference evidence="9 10" key="1">
    <citation type="submission" date="2024-04" db="EMBL/GenBank/DDBJ databases">
        <title>Tritrichomonas musculus Genome.</title>
        <authorList>
            <person name="Alves-Ferreira E."/>
            <person name="Grigg M."/>
            <person name="Lorenzi H."/>
            <person name="Galac M."/>
        </authorList>
    </citation>
    <scope>NUCLEOTIDE SEQUENCE [LARGE SCALE GENOMIC DNA]</scope>
    <source>
        <strain evidence="9 10">EAF2021</strain>
    </source>
</reference>
<dbReference type="InterPro" id="IPR038770">
    <property type="entry name" value="Na+/solute_symporter_sf"/>
</dbReference>
<keyword evidence="7 8" id="KW-0472">Membrane</keyword>
<keyword evidence="6 8" id="KW-1133">Transmembrane helix</keyword>
<feature type="transmembrane region" description="Helical" evidence="8">
    <location>
        <begin position="183"/>
        <end position="205"/>
    </location>
</feature>
<evidence type="ECO:0000256" key="2">
    <source>
        <dbReference type="ARBA" id="ARBA00010145"/>
    </source>
</evidence>
<comment type="subcellular location">
    <subcellularLocation>
        <location evidence="1">Cell membrane</location>
        <topology evidence="1">Multi-pass membrane protein</topology>
    </subcellularLocation>
</comment>
<feature type="transmembrane region" description="Helical" evidence="8">
    <location>
        <begin position="244"/>
        <end position="266"/>
    </location>
</feature>
<feature type="transmembrane region" description="Helical" evidence="8">
    <location>
        <begin position="41"/>
        <end position="58"/>
    </location>
</feature>
<evidence type="ECO:0000313" key="9">
    <source>
        <dbReference type="EMBL" id="KAK8881818.1"/>
    </source>
</evidence>
<dbReference type="PANTHER" id="PTHR36838:SF3">
    <property type="entry name" value="TRANSPORTER AUXIN EFFLUX CARRIER EC FAMILY"/>
    <property type="match status" value="1"/>
</dbReference>
<sequence>MVNYGQVAQSGVSMLLTILIGFLVNKFHLLPQQSVGVINKYLLKLCYLPLMMHVIGISELKHISIMPFVIGVCGNLSSHLLLLIIFAFPLKDRFKTYISSALPSIYINYLIVGFPMFNAIWPEKENVMITVMCLSNDLLSVPIYLLLSNIYLIREENKKHKEANDGITTKFSFKIFLIIGQRLITNPIIIGIALGFVYAATGWHFCGYVNTILNTFGNSVLALCLYCVGGFLSQHSLIACNVYNFICCVIVRHVVMPAFVALYSYAFHLSGKLSRQCTIMSCLPTATATYILTTNTGIGQGLASTMIFWTTLFCVLFMLLWLFFFNSLNIFPEEN</sequence>
<name>A0ABR2JT68_9EUKA</name>
<comment type="caution">
    <text evidence="9">The sequence shown here is derived from an EMBL/GenBank/DDBJ whole genome shotgun (WGS) entry which is preliminary data.</text>
</comment>
<dbReference type="Gene3D" id="1.20.1530.20">
    <property type="match status" value="1"/>
</dbReference>
<evidence type="ECO:0000313" key="10">
    <source>
        <dbReference type="Proteomes" id="UP001470230"/>
    </source>
</evidence>
<keyword evidence="4" id="KW-1003">Cell membrane</keyword>
<protein>
    <submittedName>
        <fullName evidence="9">Intracellular auxin transport</fullName>
    </submittedName>
</protein>
<organism evidence="9 10">
    <name type="scientific">Tritrichomonas musculus</name>
    <dbReference type="NCBI Taxonomy" id="1915356"/>
    <lineage>
        <taxon>Eukaryota</taxon>
        <taxon>Metamonada</taxon>
        <taxon>Parabasalia</taxon>
        <taxon>Tritrichomonadida</taxon>
        <taxon>Tritrichomonadidae</taxon>
        <taxon>Tritrichomonas</taxon>
    </lineage>
</organism>
<evidence type="ECO:0000256" key="8">
    <source>
        <dbReference type="SAM" id="Phobius"/>
    </source>
</evidence>
<feature type="transmembrane region" description="Helical" evidence="8">
    <location>
        <begin position="211"/>
        <end position="232"/>
    </location>
</feature>
<feature type="transmembrane region" description="Helical" evidence="8">
    <location>
        <begin position="100"/>
        <end position="121"/>
    </location>
</feature>
<comment type="similarity">
    <text evidence="2">Belongs to the auxin efflux carrier (TC 2.A.69) family.</text>
</comment>
<evidence type="ECO:0000256" key="4">
    <source>
        <dbReference type="ARBA" id="ARBA00022475"/>
    </source>
</evidence>
<keyword evidence="5 8" id="KW-0812">Transmembrane</keyword>
<dbReference type="Proteomes" id="UP001470230">
    <property type="component" value="Unassembled WGS sequence"/>
</dbReference>
<evidence type="ECO:0000256" key="7">
    <source>
        <dbReference type="ARBA" id="ARBA00023136"/>
    </source>
</evidence>
<accession>A0ABR2JT68</accession>
<proteinExistence type="inferred from homology"/>
<dbReference type="EMBL" id="JAPFFF010000009">
    <property type="protein sequence ID" value="KAK8881818.1"/>
    <property type="molecule type" value="Genomic_DNA"/>
</dbReference>
<evidence type="ECO:0000256" key="3">
    <source>
        <dbReference type="ARBA" id="ARBA00022448"/>
    </source>
</evidence>
<dbReference type="Pfam" id="PF03547">
    <property type="entry name" value="Mem_trans"/>
    <property type="match status" value="1"/>
</dbReference>